<keyword evidence="8" id="KW-1185">Reference proteome</keyword>
<dbReference type="InterPro" id="IPR022669">
    <property type="entry name" value="Ribosomal_uL2_C"/>
</dbReference>
<keyword evidence="3" id="KW-0687">Ribonucleoprotein</keyword>
<dbReference type="PANTHER" id="PTHR13691">
    <property type="entry name" value="RIBOSOMAL PROTEIN L2"/>
    <property type="match status" value="1"/>
</dbReference>
<evidence type="ECO:0000256" key="2">
    <source>
        <dbReference type="ARBA" id="ARBA00022980"/>
    </source>
</evidence>
<dbReference type="InterPro" id="IPR012340">
    <property type="entry name" value="NA-bd_OB-fold"/>
</dbReference>
<organism evidence="7 8">
    <name type="scientific">Hanseniaspora valbyensis NRRL Y-1626</name>
    <dbReference type="NCBI Taxonomy" id="766949"/>
    <lineage>
        <taxon>Eukaryota</taxon>
        <taxon>Fungi</taxon>
        <taxon>Dikarya</taxon>
        <taxon>Ascomycota</taxon>
        <taxon>Saccharomycotina</taxon>
        <taxon>Saccharomycetes</taxon>
        <taxon>Saccharomycodales</taxon>
        <taxon>Saccharomycodaceae</taxon>
        <taxon>Hanseniaspora</taxon>
    </lineage>
</organism>
<sequence length="346" mass="38650">MSEGSDLTELELQDKFIRSKMKDLETKAEVKTISNLPLYRSNGKVTIRRPGCTNVKIIHHKHLYMGKPVLSLTKTLQRTGGRDSNTGKITVRHIGGGNKKKLRLVDYKRMETGKHKVQRIEYDPVRTAHLALIQNMSSFELSYIIAPDGLRRGDVVESFRRGIPEDIIKKIKDLSSSSHDPNAPLDYSLLMQQIIQRGNCLPIRSIPLGTVIHNVGITAKDDAKLCRAAGTFARLISKDDMKAVVALNSGEHRYIDIDAQATIGMVSNIEHTMESLGKAGKNRWRGIRPRVRGVAMNKCDHPHGGGRGKSKSNKLSQSYSGVLAKGYKTRRSKHTNNGLKVKDRRD</sequence>
<feature type="domain" description="Large ribosomal subunit protein uL2 RNA-binding" evidence="6">
    <location>
        <begin position="81"/>
        <end position="158"/>
    </location>
</feature>
<dbReference type="PANTHER" id="PTHR13691:SF5">
    <property type="entry name" value="LARGE RIBOSOMAL SUBUNIT PROTEIN UL2M"/>
    <property type="match status" value="1"/>
</dbReference>
<feature type="domain" description="Large ribosomal subunit protein uL2 C-terminal" evidence="5">
    <location>
        <begin position="195"/>
        <end position="323"/>
    </location>
</feature>
<protein>
    <submittedName>
        <fullName evidence="7">Ribosomal protein L2</fullName>
    </submittedName>
</protein>
<dbReference type="InterPro" id="IPR014722">
    <property type="entry name" value="Rib_uL2_dom2"/>
</dbReference>
<dbReference type="SUPFAM" id="SSF50249">
    <property type="entry name" value="Nucleic acid-binding proteins"/>
    <property type="match status" value="1"/>
</dbReference>
<dbReference type="Pfam" id="PF03947">
    <property type="entry name" value="Ribosomal_L2_C"/>
    <property type="match status" value="1"/>
</dbReference>
<dbReference type="PROSITE" id="PS00467">
    <property type="entry name" value="RIBOSOMAL_L2"/>
    <property type="match status" value="1"/>
</dbReference>
<dbReference type="Gene3D" id="2.30.30.30">
    <property type="match status" value="1"/>
</dbReference>
<dbReference type="GO" id="GO:0003735">
    <property type="term" value="F:structural constituent of ribosome"/>
    <property type="evidence" value="ECO:0007669"/>
    <property type="project" value="InterPro"/>
</dbReference>
<evidence type="ECO:0000256" key="3">
    <source>
        <dbReference type="ARBA" id="ARBA00023274"/>
    </source>
</evidence>
<dbReference type="InterPro" id="IPR022671">
    <property type="entry name" value="Ribosomal_uL2_CS"/>
</dbReference>
<evidence type="ECO:0000313" key="8">
    <source>
        <dbReference type="Proteomes" id="UP000092321"/>
    </source>
</evidence>
<evidence type="ECO:0000313" key="7">
    <source>
        <dbReference type="EMBL" id="OBA24938.1"/>
    </source>
</evidence>
<evidence type="ECO:0000256" key="4">
    <source>
        <dbReference type="SAM" id="MobiDB-lite"/>
    </source>
</evidence>
<evidence type="ECO:0000259" key="6">
    <source>
        <dbReference type="SMART" id="SM01383"/>
    </source>
</evidence>
<evidence type="ECO:0000256" key="1">
    <source>
        <dbReference type="ARBA" id="ARBA00005636"/>
    </source>
</evidence>
<feature type="region of interest" description="Disordered" evidence="4">
    <location>
        <begin position="295"/>
        <end position="346"/>
    </location>
</feature>
<dbReference type="Gene3D" id="4.10.950.10">
    <property type="entry name" value="Ribosomal protein L2, domain 3"/>
    <property type="match status" value="1"/>
</dbReference>
<dbReference type="SMART" id="SM01382">
    <property type="entry name" value="Ribosomal_L2_C"/>
    <property type="match status" value="1"/>
</dbReference>
<dbReference type="GO" id="GO:0003723">
    <property type="term" value="F:RNA binding"/>
    <property type="evidence" value="ECO:0007669"/>
    <property type="project" value="TreeGrafter"/>
</dbReference>
<reference evidence="8" key="1">
    <citation type="journal article" date="2016" name="Proc. Natl. Acad. Sci. U.S.A.">
        <title>Comparative genomics of biotechnologically important yeasts.</title>
        <authorList>
            <person name="Riley R."/>
            <person name="Haridas S."/>
            <person name="Wolfe K.H."/>
            <person name="Lopes M.R."/>
            <person name="Hittinger C.T."/>
            <person name="Goeker M."/>
            <person name="Salamov A.A."/>
            <person name="Wisecaver J.H."/>
            <person name="Long T.M."/>
            <person name="Calvey C.H."/>
            <person name="Aerts A.L."/>
            <person name="Barry K.W."/>
            <person name="Choi C."/>
            <person name="Clum A."/>
            <person name="Coughlan A.Y."/>
            <person name="Deshpande S."/>
            <person name="Douglass A.P."/>
            <person name="Hanson S.J."/>
            <person name="Klenk H.-P."/>
            <person name="LaButti K.M."/>
            <person name="Lapidus A."/>
            <person name="Lindquist E.A."/>
            <person name="Lipzen A.M."/>
            <person name="Meier-Kolthoff J.P."/>
            <person name="Ohm R.A."/>
            <person name="Otillar R.P."/>
            <person name="Pangilinan J.L."/>
            <person name="Peng Y."/>
            <person name="Rokas A."/>
            <person name="Rosa C.A."/>
            <person name="Scheuner C."/>
            <person name="Sibirny A.A."/>
            <person name="Slot J.C."/>
            <person name="Stielow J.B."/>
            <person name="Sun H."/>
            <person name="Kurtzman C.P."/>
            <person name="Blackwell M."/>
            <person name="Grigoriev I.V."/>
            <person name="Jeffries T.W."/>
        </authorList>
    </citation>
    <scope>NUCLEOTIDE SEQUENCE [LARGE SCALE GENOMIC DNA]</scope>
    <source>
        <strain evidence="8">NRRL Y-1626</strain>
    </source>
</reference>
<dbReference type="InterPro" id="IPR008991">
    <property type="entry name" value="Translation_prot_SH3-like_sf"/>
</dbReference>
<dbReference type="InterPro" id="IPR002171">
    <property type="entry name" value="Ribosomal_uL2"/>
</dbReference>
<evidence type="ECO:0000259" key="5">
    <source>
        <dbReference type="SMART" id="SM01382"/>
    </source>
</evidence>
<comment type="caution">
    <text evidence="7">The sequence shown here is derived from an EMBL/GenBank/DDBJ whole genome shotgun (WGS) entry which is preliminary data.</text>
</comment>
<dbReference type="GO" id="GO:0032543">
    <property type="term" value="P:mitochondrial translation"/>
    <property type="evidence" value="ECO:0007669"/>
    <property type="project" value="TreeGrafter"/>
</dbReference>
<gene>
    <name evidence="7" type="ORF">HANVADRAFT_27797</name>
</gene>
<dbReference type="GO" id="GO:0005762">
    <property type="term" value="C:mitochondrial large ribosomal subunit"/>
    <property type="evidence" value="ECO:0007669"/>
    <property type="project" value="TreeGrafter"/>
</dbReference>
<dbReference type="InterPro" id="IPR014726">
    <property type="entry name" value="Ribosomal_uL2_dom3"/>
</dbReference>
<name>A0A1B7T898_9ASCO</name>
<dbReference type="InterPro" id="IPR022666">
    <property type="entry name" value="Ribosomal_uL2_RNA-bd_dom"/>
</dbReference>
<dbReference type="Gene3D" id="2.40.50.140">
    <property type="entry name" value="Nucleic acid-binding proteins"/>
    <property type="match status" value="1"/>
</dbReference>
<accession>A0A1B7T898</accession>
<dbReference type="Pfam" id="PF00181">
    <property type="entry name" value="Ribosomal_L2_N"/>
    <property type="match status" value="1"/>
</dbReference>
<dbReference type="Proteomes" id="UP000092321">
    <property type="component" value="Unassembled WGS sequence"/>
</dbReference>
<dbReference type="AlphaFoldDB" id="A0A1B7T898"/>
<dbReference type="FunFam" id="4.10.950.10:FF:000001">
    <property type="entry name" value="50S ribosomal protein L2"/>
    <property type="match status" value="1"/>
</dbReference>
<proteinExistence type="inferred from homology"/>
<keyword evidence="2 7" id="KW-0689">Ribosomal protein</keyword>
<dbReference type="SUPFAM" id="SSF50104">
    <property type="entry name" value="Translation proteins SH3-like domain"/>
    <property type="match status" value="1"/>
</dbReference>
<dbReference type="EMBL" id="LXPE01000329">
    <property type="protein sequence ID" value="OBA24938.1"/>
    <property type="molecule type" value="Genomic_DNA"/>
</dbReference>
<comment type="similarity">
    <text evidence="1">Belongs to the universal ribosomal protein uL2 family.</text>
</comment>
<dbReference type="OrthoDB" id="268576at2759"/>
<dbReference type="SMART" id="SM01383">
    <property type="entry name" value="Ribosomal_L2"/>
    <property type="match status" value="1"/>
</dbReference>